<evidence type="ECO:0000256" key="1">
    <source>
        <dbReference type="ARBA" id="ARBA00022763"/>
    </source>
</evidence>
<dbReference type="InterPro" id="IPR052520">
    <property type="entry name" value="ATL_DNA_repair"/>
</dbReference>
<dbReference type="GO" id="GO:0032259">
    <property type="term" value="P:methylation"/>
    <property type="evidence" value="ECO:0007669"/>
    <property type="project" value="UniProtKB-KW"/>
</dbReference>
<evidence type="ECO:0000259" key="2">
    <source>
        <dbReference type="Pfam" id="PF01035"/>
    </source>
</evidence>
<dbReference type="GO" id="GO:0008168">
    <property type="term" value="F:methyltransferase activity"/>
    <property type="evidence" value="ECO:0007669"/>
    <property type="project" value="UniProtKB-KW"/>
</dbReference>
<accession>A0A2N6PJ72</accession>
<dbReference type="PANTHER" id="PTHR42942">
    <property type="entry name" value="6-O-METHYLGUANINE DNA METHYLTRANSFERASE"/>
    <property type="match status" value="1"/>
</dbReference>
<evidence type="ECO:0000313" key="4">
    <source>
        <dbReference type="Proteomes" id="UP000235703"/>
    </source>
</evidence>
<evidence type="ECO:0000313" key="3">
    <source>
        <dbReference type="EMBL" id="PMB98724.1"/>
    </source>
</evidence>
<keyword evidence="3" id="KW-0808">Transferase</keyword>
<dbReference type="InterPro" id="IPR036388">
    <property type="entry name" value="WH-like_DNA-bd_sf"/>
</dbReference>
<dbReference type="AlphaFoldDB" id="A0A2N6PJ72"/>
<dbReference type="PANTHER" id="PTHR42942:SF1">
    <property type="entry name" value="ALKYLTRANSFERASE-LIKE PROTEIN 1"/>
    <property type="match status" value="1"/>
</dbReference>
<proteinExistence type="predicted"/>
<protein>
    <submittedName>
        <fullName evidence="3">Cysteine methyltransferase</fullName>
    </submittedName>
</protein>
<dbReference type="GO" id="GO:0006281">
    <property type="term" value="P:DNA repair"/>
    <property type="evidence" value="ECO:0007669"/>
    <property type="project" value="InterPro"/>
</dbReference>
<keyword evidence="4" id="KW-1185">Reference proteome</keyword>
<keyword evidence="3" id="KW-0489">Methyltransferase</keyword>
<dbReference type="InterPro" id="IPR036217">
    <property type="entry name" value="MethylDNA_cys_MeTrfase_DNAb"/>
</dbReference>
<reference evidence="3 4" key="1">
    <citation type="submission" date="2017-09" db="EMBL/GenBank/DDBJ databases">
        <title>Bacterial strain isolated from the female urinary microbiota.</title>
        <authorList>
            <person name="Thomas-White K."/>
            <person name="Kumar N."/>
            <person name="Forster S."/>
            <person name="Putonti C."/>
            <person name="Lawley T."/>
            <person name="Wolfe A.J."/>
        </authorList>
    </citation>
    <scope>NUCLEOTIDE SEQUENCE [LARGE SCALE GENOMIC DNA]</scope>
    <source>
        <strain evidence="3 4">UMB0680</strain>
    </source>
</reference>
<sequence length="113" mass="12064">MDDLLVERVLRAAECVPAGQVVSYGMIAELVGASPRLVGRIMATWGANVAWWRVTNASGRLPEAITIRALEQWAAEGTPLEADRHGVSMPRARADAAELAAAWQAACADLPAR</sequence>
<dbReference type="Pfam" id="PF01035">
    <property type="entry name" value="DNA_binding_1"/>
    <property type="match status" value="1"/>
</dbReference>
<dbReference type="EMBL" id="PNFZ01000002">
    <property type="protein sequence ID" value="PMB98724.1"/>
    <property type="molecule type" value="Genomic_DNA"/>
</dbReference>
<dbReference type="Gene3D" id="1.10.10.10">
    <property type="entry name" value="Winged helix-like DNA-binding domain superfamily/Winged helix DNA-binding domain"/>
    <property type="match status" value="1"/>
</dbReference>
<dbReference type="OrthoDB" id="9132167at2"/>
<comment type="caution">
    <text evidence="3">The sequence shown here is derived from an EMBL/GenBank/DDBJ whole genome shotgun (WGS) entry which is preliminary data.</text>
</comment>
<feature type="domain" description="Methylated-DNA-[protein]-cysteine S-methyltransferase DNA binding" evidence="2">
    <location>
        <begin position="7"/>
        <end position="63"/>
    </location>
</feature>
<dbReference type="Proteomes" id="UP000235703">
    <property type="component" value="Unassembled WGS sequence"/>
</dbReference>
<dbReference type="SUPFAM" id="SSF46767">
    <property type="entry name" value="Methylated DNA-protein cysteine methyltransferase, C-terminal domain"/>
    <property type="match status" value="1"/>
</dbReference>
<keyword evidence="1" id="KW-0227">DNA damage</keyword>
<organism evidence="3 4">
    <name type="scientific">Brevibacterium luteolum</name>
    <dbReference type="NCBI Taxonomy" id="199591"/>
    <lineage>
        <taxon>Bacteria</taxon>
        <taxon>Bacillati</taxon>
        <taxon>Actinomycetota</taxon>
        <taxon>Actinomycetes</taxon>
        <taxon>Micrococcales</taxon>
        <taxon>Brevibacteriaceae</taxon>
        <taxon>Brevibacterium</taxon>
    </lineage>
</organism>
<name>A0A2N6PJ72_9MICO</name>
<dbReference type="InterPro" id="IPR014048">
    <property type="entry name" value="MethylDNA_cys_MeTrfase_DNA-bd"/>
</dbReference>
<gene>
    <name evidence="3" type="ORF">CJ198_05285</name>
</gene>
<dbReference type="RefSeq" id="WP_102161452.1">
    <property type="nucleotide sequence ID" value="NZ_PNFZ01000002.1"/>
</dbReference>